<evidence type="ECO:0000313" key="1">
    <source>
        <dbReference type="EMBL" id="GFA53702.1"/>
    </source>
</evidence>
<gene>
    <name evidence="1" type="ORF">Tci_625674</name>
</gene>
<reference evidence="1" key="1">
    <citation type="journal article" date="2019" name="Sci. Rep.">
        <title>Draft genome of Tanacetum cinerariifolium, the natural source of mosquito coil.</title>
        <authorList>
            <person name="Yamashiro T."/>
            <person name="Shiraishi A."/>
            <person name="Satake H."/>
            <person name="Nakayama K."/>
        </authorList>
    </citation>
    <scope>NUCLEOTIDE SEQUENCE</scope>
</reference>
<sequence>KGVRGVCNRLGCAGFTVDYGAFGIVETQQIRVRLVCTARAAFGVSVNSQAGCVWFRVSSFRVRLDGFSTTRVRQTHPFLVVGGGCGGDRGVEMEKVMRWCRQWYGKMVWLRWQWRCVDGDGVVLAAEMEVSGGGVTVEMVAMAWRWCRGRWRCGVDSSGGVRMQGSGGAWWRVIYGIG</sequence>
<protein>
    <submittedName>
        <fullName evidence="1">Uncharacterized protein</fullName>
    </submittedName>
</protein>
<organism evidence="1">
    <name type="scientific">Tanacetum cinerariifolium</name>
    <name type="common">Dalmatian daisy</name>
    <name type="synonym">Chrysanthemum cinerariifolium</name>
    <dbReference type="NCBI Taxonomy" id="118510"/>
    <lineage>
        <taxon>Eukaryota</taxon>
        <taxon>Viridiplantae</taxon>
        <taxon>Streptophyta</taxon>
        <taxon>Embryophyta</taxon>
        <taxon>Tracheophyta</taxon>
        <taxon>Spermatophyta</taxon>
        <taxon>Magnoliopsida</taxon>
        <taxon>eudicotyledons</taxon>
        <taxon>Gunneridae</taxon>
        <taxon>Pentapetalae</taxon>
        <taxon>asterids</taxon>
        <taxon>campanulids</taxon>
        <taxon>Asterales</taxon>
        <taxon>Asteraceae</taxon>
        <taxon>Asteroideae</taxon>
        <taxon>Anthemideae</taxon>
        <taxon>Anthemidinae</taxon>
        <taxon>Tanacetum</taxon>
    </lineage>
</organism>
<name>A0A699JRT0_TANCI</name>
<dbReference type="EMBL" id="BKCJ010441423">
    <property type="protein sequence ID" value="GFA53702.1"/>
    <property type="molecule type" value="Genomic_DNA"/>
</dbReference>
<proteinExistence type="predicted"/>
<accession>A0A699JRT0</accession>
<feature type="non-terminal residue" evidence="1">
    <location>
        <position position="1"/>
    </location>
</feature>
<dbReference type="AlphaFoldDB" id="A0A699JRT0"/>
<comment type="caution">
    <text evidence="1">The sequence shown here is derived from an EMBL/GenBank/DDBJ whole genome shotgun (WGS) entry which is preliminary data.</text>
</comment>